<evidence type="ECO:0008006" key="3">
    <source>
        <dbReference type="Google" id="ProtNLM"/>
    </source>
</evidence>
<feature type="compositionally biased region" description="Low complexity" evidence="1">
    <location>
        <begin position="1"/>
        <end position="11"/>
    </location>
</feature>
<reference evidence="2" key="1">
    <citation type="submission" date="2013-07" db="EMBL/GenBank/DDBJ databases">
        <title>Midgut Transcriptome Profiling of Anoplphora glabripennis, a Lignocellulose Degrading, Wood-Boring Cerambycid.</title>
        <authorList>
            <person name="Scully E.D."/>
            <person name="Hoover K."/>
            <person name="Carlson J.E."/>
            <person name="Tien M."/>
            <person name="Geib S.M."/>
        </authorList>
    </citation>
    <scope>NUCLEOTIDE SEQUENCE</scope>
</reference>
<dbReference type="EMBL" id="GALX01005311">
    <property type="protein sequence ID" value="JAB63155.1"/>
    <property type="molecule type" value="Transcribed_RNA"/>
</dbReference>
<feature type="region of interest" description="Disordered" evidence="1">
    <location>
        <begin position="1"/>
        <end position="22"/>
    </location>
</feature>
<protein>
    <recommendedName>
        <fullName evidence="3">Retrotransposon gag domain-containing protein</fullName>
    </recommendedName>
</protein>
<organism evidence="2">
    <name type="scientific">Anoplophora glabripennis</name>
    <name type="common">Asian longhorn beetle</name>
    <name type="synonym">Anoplophora nobilis</name>
    <dbReference type="NCBI Taxonomy" id="217634"/>
    <lineage>
        <taxon>Eukaryota</taxon>
        <taxon>Metazoa</taxon>
        <taxon>Ecdysozoa</taxon>
        <taxon>Arthropoda</taxon>
        <taxon>Hexapoda</taxon>
        <taxon>Insecta</taxon>
        <taxon>Pterygota</taxon>
        <taxon>Neoptera</taxon>
        <taxon>Endopterygota</taxon>
        <taxon>Coleoptera</taxon>
        <taxon>Polyphaga</taxon>
        <taxon>Cucujiformia</taxon>
        <taxon>Chrysomeloidea</taxon>
        <taxon>Cerambycidae</taxon>
        <taxon>Lamiinae</taxon>
        <taxon>Lamiini</taxon>
        <taxon>Anoplophora</taxon>
    </lineage>
</organism>
<accession>V5FZN5</accession>
<proteinExistence type="predicted"/>
<feature type="non-terminal residue" evidence="2">
    <location>
        <position position="1"/>
    </location>
</feature>
<name>V5FZN5_ANOGL</name>
<evidence type="ECO:0000256" key="1">
    <source>
        <dbReference type="SAM" id="MobiDB-lite"/>
    </source>
</evidence>
<sequence>RASSTSSTSTSHPSYSDEKLIPTFDPQSAEQSIDLWVRKVDELAESYRWDDLTVIKLVANRLKGMARRWYDSQDHLTISWRKMKKLLIKQFTKPLPFAKLLREAALYETHGGQDLSEYCFNKLDRLKSLQLNIPQSYLVDAVIGGITDENVA</sequence>
<evidence type="ECO:0000313" key="2">
    <source>
        <dbReference type="EMBL" id="JAB63155.1"/>
    </source>
</evidence>
<dbReference type="AlphaFoldDB" id="V5FZN5"/>